<protein>
    <submittedName>
        <fullName evidence="2">Uncharacterized protein</fullName>
    </submittedName>
</protein>
<name>A0A074S8C1_9AGAM</name>
<keyword evidence="3" id="KW-1185">Reference proteome</keyword>
<feature type="region of interest" description="Disordered" evidence="1">
    <location>
        <begin position="73"/>
        <end position="107"/>
    </location>
</feature>
<evidence type="ECO:0000313" key="3">
    <source>
        <dbReference type="Proteomes" id="UP000027456"/>
    </source>
</evidence>
<accession>A0A074S8C1</accession>
<proteinExistence type="predicted"/>
<dbReference type="OrthoDB" id="10306448at2759"/>
<dbReference type="Proteomes" id="UP000027456">
    <property type="component" value="Unassembled WGS sequence"/>
</dbReference>
<comment type="caution">
    <text evidence="2">The sequence shown here is derived from an EMBL/GenBank/DDBJ whole genome shotgun (WGS) entry which is preliminary data.</text>
</comment>
<sequence length="107" mass="11844">MTTSSQRSSSPFEFVRGGKLDNPYFSSPNSCSNTHVAAQTYDAPSINNTLIEALSTWADTNLVAPDDADIAWSRANDVPEPPRGRSKERGWRGLVQRAKHAMKRSTY</sequence>
<feature type="compositionally biased region" description="Basic residues" evidence="1">
    <location>
        <begin position="97"/>
        <end position="107"/>
    </location>
</feature>
<reference evidence="2 3" key="1">
    <citation type="submission" date="2013-12" db="EMBL/GenBank/DDBJ databases">
        <authorList>
            <person name="Cubeta M."/>
            <person name="Pakala S."/>
            <person name="Fedorova N."/>
            <person name="Thomas E."/>
            <person name="Dean R."/>
            <person name="Jabaji S."/>
            <person name="Neate S."/>
            <person name="Toda T."/>
            <person name="Tavantzis S."/>
            <person name="Vilgalys R."/>
            <person name="Bharathan N."/>
            <person name="Pakala S."/>
            <person name="Losada L.S."/>
            <person name="Zafar N."/>
            <person name="Nierman W."/>
        </authorList>
    </citation>
    <scope>NUCLEOTIDE SEQUENCE [LARGE SCALE GENOMIC DNA]</scope>
    <source>
        <strain evidence="2 3">123E</strain>
    </source>
</reference>
<dbReference type="EMBL" id="AZST01000046">
    <property type="protein sequence ID" value="KEP53850.1"/>
    <property type="molecule type" value="Genomic_DNA"/>
</dbReference>
<organism evidence="2 3">
    <name type="scientific">Rhizoctonia solani 123E</name>
    <dbReference type="NCBI Taxonomy" id="1423351"/>
    <lineage>
        <taxon>Eukaryota</taxon>
        <taxon>Fungi</taxon>
        <taxon>Dikarya</taxon>
        <taxon>Basidiomycota</taxon>
        <taxon>Agaricomycotina</taxon>
        <taxon>Agaricomycetes</taxon>
        <taxon>Cantharellales</taxon>
        <taxon>Ceratobasidiaceae</taxon>
        <taxon>Rhizoctonia</taxon>
    </lineage>
</organism>
<dbReference type="AlphaFoldDB" id="A0A074S8C1"/>
<evidence type="ECO:0000256" key="1">
    <source>
        <dbReference type="SAM" id="MobiDB-lite"/>
    </source>
</evidence>
<dbReference type="HOGENOM" id="CLU_2211440_0_0_1"/>
<evidence type="ECO:0000313" key="2">
    <source>
        <dbReference type="EMBL" id="KEP53850.1"/>
    </source>
</evidence>
<gene>
    <name evidence="2" type="ORF">V565_025260</name>
</gene>
<feature type="compositionally biased region" description="Basic and acidic residues" evidence="1">
    <location>
        <begin position="80"/>
        <end position="91"/>
    </location>
</feature>